<sequence length="154" mass="16811">MAVRKIVTLGDSGDKVLREKAQPVDKITPQIQKLIRDMTETMYRAQGVGLAAPQVGVSLRVIVVDTGSNLYQLINPEIVAREGEEKGREGCLSIPGVWGEVVRAASVLVRALTPEGREVSIEADGLLARALQHEIDHLDGILFIDRAEKVYEGQ</sequence>
<keyword evidence="3 4" id="KW-0378">Hydrolase</keyword>
<dbReference type="PIRSF" id="PIRSF004749">
    <property type="entry name" value="Pep_def"/>
    <property type="match status" value="1"/>
</dbReference>
<dbReference type="EC" id="3.5.1.88" evidence="3"/>
<dbReference type="Proteomes" id="UP000002620">
    <property type="component" value="Chromosome"/>
</dbReference>
<comment type="function">
    <text evidence="3">Removes the formyl group from the N-terminal Met of newly synthesized proteins. Requires at least a dipeptide for an efficient rate of reaction. N-terminal L-methionine is a prerequisite for activity but the enzyme has broad specificity at other positions.</text>
</comment>
<name>C9RCM0_AMMDK</name>
<evidence type="ECO:0000256" key="1">
    <source>
        <dbReference type="ARBA" id="ARBA00010759"/>
    </source>
</evidence>
<feature type="binding site" evidence="3">
    <location>
        <position position="91"/>
    </location>
    <ligand>
        <name>Fe cation</name>
        <dbReference type="ChEBI" id="CHEBI:24875"/>
    </ligand>
</feature>
<dbReference type="NCBIfam" id="NF001159">
    <property type="entry name" value="PRK00150.1-3"/>
    <property type="match status" value="1"/>
</dbReference>
<dbReference type="SUPFAM" id="SSF56420">
    <property type="entry name" value="Peptide deformylase"/>
    <property type="match status" value="1"/>
</dbReference>
<reference evidence="4 5" key="1">
    <citation type="submission" date="2009-10" db="EMBL/GenBank/DDBJ databases">
        <title>Complete sequence of chromosome of Ammonifex degensii KC4.</title>
        <authorList>
            <consortium name="US DOE Joint Genome Institute"/>
            <person name="Kerfeld C."/>
            <person name="Goodner B."/>
            <person name="Huber H."/>
            <person name="Stetter K."/>
            <person name="Lucas S."/>
            <person name="Copeland A."/>
            <person name="Lapidus A."/>
            <person name="Glavina del Rio T."/>
            <person name="Dalin E."/>
            <person name="Tice H."/>
            <person name="Bruce D."/>
            <person name="Goodwin L."/>
            <person name="Pitluck S."/>
            <person name="Saunders E."/>
            <person name="Brettin T."/>
            <person name="Detter J.C."/>
            <person name="Han C."/>
            <person name="Larimer F."/>
            <person name="Land M."/>
            <person name="Hauser L."/>
            <person name="Kyrpides N."/>
            <person name="Ovchinnikova G."/>
            <person name="Richardson P."/>
        </authorList>
    </citation>
    <scope>NUCLEOTIDE SEQUENCE [LARGE SCALE GENOMIC DNA]</scope>
    <source>
        <strain evidence="5">DSM 10501 / KC4</strain>
    </source>
</reference>
<dbReference type="STRING" id="429009.Adeg_0857"/>
<proteinExistence type="inferred from homology"/>
<accession>C9RCM0</accession>
<evidence type="ECO:0000256" key="3">
    <source>
        <dbReference type="HAMAP-Rule" id="MF_00163"/>
    </source>
</evidence>
<dbReference type="Pfam" id="PF01327">
    <property type="entry name" value="Pep_deformylase"/>
    <property type="match status" value="1"/>
</dbReference>
<dbReference type="PANTHER" id="PTHR10458">
    <property type="entry name" value="PEPTIDE DEFORMYLASE"/>
    <property type="match status" value="1"/>
</dbReference>
<organism evidence="4 5">
    <name type="scientific">Ammonifex degensii (strain DSM 10501 / KC4)</name>
    <dbReference type="NCBI Taxonomy" id="429009"/>
    <lineage>
        <taxon>Bacteria</taxon>
        <taxon>Bacillati</taxon>
        <taxon>Bacillota</taxon>
        <taxon>Clostridia</taxon>
        <taxon>Thermoanaerobacterales</taxon>
        <taxon>Thermoanaerobacteraceae</taxon>
        <taxon>Ammonifex</taxon>
    </lineage>
</organism>
<dbReference type="GO" id="GO:0006412">
    <property type="term" value="P:translation"/>
    <property type="evidence" value="ECO:0007669"/>
    <property type="project" value="UniProtKB-UniRule"/>
</dbReference>
<dbReference type="PRINTS" id="PR01576">
    <property type="entry name" value="PDEFORMYLASE"/>
</dbReference>
<comment type="similarity">
    <text evidence="1 3">Belongs to the polypeptide deformylase family.</text>
</comment>
<keyword evidence="3" id="KW-0479">Metal-binding</keyword>
<keyword evidence="3" id="KW-0648">Protein biosynthesis</keyword>
<dbReference type="HOGENOM" id="CLU_061901_4_2_9"/>
<feature type="active site" evidence="3">
    <location>
        <position position="134"/>
    </location>
</feature>
<dbReference type="InterPro" id="IPR036821">
    <property type="entry name" value="Peptide_deformylase_sf"/>
</dbReference>
<dbReference type="NCBIfam" id="TIGR00079">
    <property type="entry name" value="pept_deformyl"/>
    <property type="match status" value="1"/>
</dbReference>
<feature type="binding site" evidence="3">
    <location>
        <position position="133"/>
    </location>
    <ligand>
        <name>Fe cation</name>
        <dbReference type="ChEBI" id="CHEBI:24875"/>
    </ligand>
</feature>
<evidence type="ECO:0000313" key="5">
    <source>
        <dbReference type="Proteomes" id="UP000002620"/>
    </source>
</evidence>
<dbReference type="RefSeq" id="WP_015738874.1">
    <property type="nucleotide sequence ID" value="NC_013385.1"/>
</dbReference>
<dbReference type="KEGG" id="adg:Adeg_0857"/>
<dbReference type="PANTHER" id="PTHR10458:SF22">
    <property type="entry name" value="PEPTIDE DEFORMYLASE"/>
    <property type="match status" value="1"/>
</dbReference>
<comment type="cofactor">
    <cofactor evidence="3">
        <name>Fe(2+)</name>
        <dbReference type="ChEBI" id="CHEBI:29033"/>
    </cofactor>
    <text evidence="3">Binds 1 Fe(2+) ion.</text>
</comment>
<comment type="catalytic activity">
    <reaction evidence="3">
        <text>N-terminal N-formyl-L-methionyl-[peptide] + H2O = N-terminal L-methionyl-[peptide] + formate</text>
        <dbReference type="Rhea" id="RHEA:24420"/>
        <dbReference type="Rhea" id="RHEA-COMP:10639"/>
        <dbReference type="Rhea" id="RHEA-COMP:10640"/>
        <dbReference type="ChEBI" id="CHEBI:15377"/>
        <dbReference type="ChEBI" id="CHEBI:15740"/>
        <dbReference type="ChEBI" id="CHEBI:49298"/>
        <dbReference type="ChEBI" id="CHEBI:64731"/>
        <dbReference type="EC" id="3.5.1.88"/>
    </reaction>
</comment>
<dbReference type="InterPro" id="IPR023635">
    <property type="entry name" value="Peptide_deformylase"/>
</dbReference>
<dbReference type="eggNOG" id="COG0242">
    <property type="taxonomic scope" value="Bacteria"/>
</dbReference>
<dbReference type="AlphaFoldDB" id="C9RCM0"/>
<evidence type="ECO:0000256" key="2">
    <source>
        <dbReference type="ARBA" id="ARBA00023004"/>
    </source>
</evidence>
<dbReference type="CDD" id="cd00487">
    <property type="entry name" value="Pep_deformylase"/>
    <property type="match status" value="1"/>
</dbReference>
<evidence type="ECO:0000313" key="4">
    <source>
        <dbReference type="EMBL" id="ACX51997.1"/>
    </source>
</evidence>
<feature type="binding site" evidence="3">
    <location>
        <position position="137"/>
    </location>
    <ligand>
        <name>Fe cation</name>
        <dbReference type="ChEBI" id="CHEBI:24875"/>
    </ligand>
</feature>
<keyword evidence="2 3" id="KW-0408">Iron</keyword>
<dbReference type="EMBL" id="CP001785">
    <property type="protein sequence ID" value="ACX51997.1"/>
    <property type="molecule type" value="Genomic_DNA"/>
</dbReference>
<gene>
    <name evidence="3" type="primary">def</name>
    <name evidence="4" type="ordered locus">Adeg_0857</name>
</gene>
<dbReference type="GO" id="GO:0042586">
    <property type="term" value="F:peptide deformylase activity"/>
    <property type="evidence" value="ECO:0007669"/>
    <property type="project" value="UniProtKB-UniRule"/>
</dbReference>
<keyword evidence="5" id="KW-1185">Reference proteome</keyword>
<dbReference type="GO" id="GO:0046872">
    <property type="term" value="F:metal ion binding"/>
    <property type="evidence" value="ECO:0007669"/>
    <property type="project" value="UniProtKB-KW"/>
</dbReference>
<protein>
    <recommendedName>
        <fullName evidence="3">Peptide deformylase</fullName>
        <shortName evidence="3">PDF</shortName>
        <ecNumber evidence="3">3.5.1.88</ecNumber>
    </recommendedName>
    <alternativeName>
        <fullName evidence="3">Polypeptide deformylase</fullName>
    </alternativeName>
</protein>
<dbReference type="Gene3D" id="3.90.45.10">
    <property type="entry name" value="Peptide deformylase"/>
    <property type="match status" value="1"/>
</dbReference>
<dbReference type="OrthoDB" id="9784988at2"/>
<dbReference type="HAMAP" id="MF_00163">
    <property type="entry name" value="Pep_deformylase"/>
    <property type="match status" value="1"/>
</dbReference>